<proteinExistence type="predicted"/>
<comment type="caution">
    <text evidence="2">The sequence shown here is derived from an EMBL/GenBank/DDBJ whole genome shotgun (WGS) entry which is preliminary data.</text>
</comment>
<evidence type="ECO:0000313" key="3">
    <source>
        <dbReference type="Proteomes" id="UP000265411"/>
    </source>
</evidence>
<reference evidence="2 3" key="1">
    <citation type="journal article" date="2018" name="Syst. Appl. Microbiol.">
        <title>Pseudomonas gallaeciensis sp. nov., isolated from crude-oil-contaminated intertidal sand samples after the Prestige oil spill.</title>
        <authorList>
            <person name="Mulet M."/>
            <person name="Sanchez D."/>
            <person name="Rodriguez A.C."/>
            <person name="Nogales B."/>
            <person name="Bosch R."/>
            <person name="Busquets A."/>
            <person name="Gomila M."/>
            <person name="Lalucat J."/>
            <person name="Garcia-Valdes E."/>
        </authorList>
    </citation>
    <scope>NUCLEOTIDE SEQUENCE [LARGE SCALE GENOMIC DNA]</scope>
    <source>
        <strain evidence="2 3">V113</strain>
    </source>
</reference>
<keyword evidence="3" id="KW-1185">Reference proteome</keyword>
<dbReference type="EMBL" id="LMAZ01000004">
    <property type="protein sequence ID" value="RGP53874.1"/>
    <property type="molecule type" value="Genomic_DNA"/>
</dbReference>
<feature type="region of interest" description="Disordered" evidence="1">
    <location>
        <begin position="1"/>
        <end position="25"/>
    </location>
</feature>
<sequence>MSEGRSPEFSGGRRGLPVRPSNAANPKGRVVGVASGLLAANRGRAVACFGAVQGASHVIWLFQMSDE</sequence>
<dbReference type="AlphaFoldDB" id="A0A395R197"/>
<organism evidence="2 3">
    <name type="scientific">Pseudomonas abyssi</name>
    <dbReference type="NCBI Taxonomy" id="170540"/>
    <lineage>
        <taxon>Bacteria</taxon>
        <taxon>Pseudomonadati</taxon>
        <taxon>Pseudomonadota</taxon>
        <taxon>Gammaproteobacteria</taxon>
        <taxon>Pseudomonadales</taxon>
        <taxon>Pseudomonadaceae</taxon>
        <taxon>Pseudomonas</taxon>
    </lineage>
</organism>
<evidence type="ECO:0000313" key="2">
    <source>
        <dbReference type="EMBL" id="RGP53874.1"/>
    </source>
</evidence>
<gene>
    <name evidence="2" type="ORF">ASB58_12880</name>
</gene>
<dbReference type="Proteomes" id="UP000265411">
    <property type="component" value="Unassembled WGS sequence"/>
</dbReference>
<protein>
    <submittedName>
        <fullName evidence="2">Uncharacterized protein</fullName>
    </submittedName>
</protein>
<evidence type="ECO:0000256" key="1">
    <source>
        <dbReference type="SAM" id="MobiDB-lite"/>
    </source>
</evidence>
<accession>A0A395R197</accession>
<name>A0A395R197_9PSED</name>